<gene>
    <name evidence="4" type="ORF">Dalu01_03634</name>
</gene>
<dbReference type="NCBIfam" id="NF033542">
    <property type="entry name" value="transpos_IS110"/>
    <property type="match status" value="1"/>
</dbReference>
<keyword evidence="5" id="KW-1185">Reference proteome</keyword>
<feature type="coiled-coil region" evidence="1">
    <location>
        <begin position="154"/>
        <end position="181"/>
    </location>
</feature>
<evidence type="ECO:0000313" key="5">
    <source>
        <dbReference type="Proteomes" id="UP001404956"/>
    </source>
</evidence>
<feature type="domain" description="Transposase IS110-like N-terminal" evidence="2">
    <location>
        <begin position="6"/>
        <end position="147"/>
    </location>
</feature>
<evidence type="ECO:0000259" key="2">
    <source>
        <dbReference type="Pfam" id="PF01548"/>
    </source>
</evidence>
<feature type="domain" description="Transposase IS116/IS110/IS902 C-terminal" evidence="3">
    <location>
        <begin position="191"/>
        <end position="272"/>
    </location>
</feature>
<dbReference type="Pfam" id="PF02371">
    <property type="entry name" value="Transposase_20"/>
    <property type="match status" value="1"/>
</dbReference>
<dbReference type="InterPro" id="IPR002525">
    <property type="entry name" value="Transp_IS110-like_N"/>
</dbReference>
<dbReference type="RefSeq" id="WP_345458093.1">
    <property type="nucleotide sequence ID" value="NZ_BAABRV010000026.1"/>
</dbReference>
<organism evidence="4 5">
    <name type="scientific">Deinococcus aluminii</name>
    <dbReference type="NCBI Taxonomy" id="1656885"/>
    <lineage>
        <taxon>Bacteria</taxon>
        <taxon>Thermotogati</taxon>
        <taxon>Deinococcota</taxon>
        <taxon>Deinococci</taxon>
        <taxon>Deinococcales</taxon>
        <taxon>Deinococcaceae</taxon>
        <taxon>Deinococcus</taxon>
    </lineage>
</organism>
<accession>A0ABP9XIN7</accession>
<dbReference type="EMBL" id="BAABRV010000026">
    <property type="protein sequence ID" value="GAA5535209.1"/>
    <property type="molecule type" value="Genomic_DNA"/>
</dbReference>
<evidence type="ECO:0000259" key="3">
    <source>
        <dbReference type="Pfam" id="PF02371"/>
    </source>
</evidence>
<reference evidence="4 5" key="1">
    <citation type="submission" date="2024-02" db="EMBL/GenBank/DDBJ databases">
        <title>Deinococcus aluminii NBRC 112889.</title>
        <authorList>
            <person name="Ichikawa N."/>
            <person name="Katano-Makiyama Y."/>
            <person name="Hidaka K."/>
        </authorList>
    </citation>
    <scope>NUCLEOTIDE SEQUENCE [LARGE SCALE GENOMIC DNA]</scope>
    <source>
        <strain evidence="4 5">NBRC 112889</strain>
    </source>
</reference>
<dbReference type="InterPro" id="IPR003346">
    <property type="entry name" value="Transposase_20"/>
</dbReference>
<proteinExistence type="predicted"/>
<dbReference type="InterPro" id="IPR047650">
    <property type="entry name" value="Transpos_IS110"/>
</dbReference>
<comment type="caution">
    <text evidence="4">The sequence shown here is derived from an EMBL/GenBank/DDBJ whole genome shotgun (WGS) entry which is preliminary data.</text>
</comment>
<sequence>MPPCFVGIDVSKARLDVAVRPDSSFFSEANTAQGRDRLVARLTPLAPTLIVVEATGAIEQPLVDLFRDAGLPVVVVNARQVRNFARATGKLAKTDKLDAHVLALFAELIRPPVRDLPTPAGRALEALMTRRAQLIEMITAERNRWHASHDLVVRAQIERHLAFLEDEQQSVDQQVNEAVQDDPALQAKFDLLVSVPGVGPITALTLLTDLPELGQLSGNEVAALVGVAPLNRDSGQLRGHRSIWGGRPSVRRVLYLAAMAARRYNAELKVVYERLVEAGRPRKVALVAIMRKLLVRLNAMVRSNTAWNAHLPPQAA</sequence>
<protein>
    <submittedName>
        <fullName evidence="4">IS110 family transposase ISMno7</fullName>
    </submittedName>
</protein>
<dbReference type="Pfam" id="PF01548">
    <property type="entry name" value="DEDD_Tnp_IS110"/>
    <property type="match status" value="1"/>
</dbReference>
<name>A0ABP9XIN7_9DEIO</name>
<keyword evidence="1" id="KW-0175">Coiled coil</keyword>
<evidence type="ECO:0000256" key="1">
    <source>
        <dbReference type="SAM" id="Coils"/>
    </source>
</evidence>
<dbReference type="Proteomes" id="UP001404956">
    <property type="component" value="Unassembled WGS sequence"/>
</dbReference>
<dbReference type="PANTHER" id="PTHR33055:SF13">
    <property type="entry name" value="TRANSPOSASE"/>
    <property type="match status" value="1"/>
</dbReference>
<dbReference type="PANTHER" id="PTHR33055">
    <property type="entry name" value="TRANSPOSASE FOR INSERTION SEQUENCE ELEMENT IS1111A"/>
    <property type="match status" value="1"/>
</dbReference>
<evidence type="ECO:0000313" key="4">
    <source>
        <dbReference type="EMBL" id="GAA5535209.1"/>
    </source>
</evidence>